<dbReference type="InterPro" id="IPR016813">
    <property type="entry name" value="NADH_Ub_cplx-1_21kDa"/>
</dbReference>
<proteinExistence type="predicted"/>
<dbReference type="InParanoid" id="A0A167N0E3"/>
<dbReference type="PANTHER" id="PTHR37325:SF1">
    <property type="entry name" value="OXIDOREDUCTASE 21 KDA SUBUNIT, PUTATIVE (AFU_ORTHOLOGUE AFUA_4G05910)-RELATED"/>
    <property type="match status" value="1"/>
</dbReference>
<dbReference type="STRING" id="763407.A0A167N0E3"/>
<dbReference type="VEuPathDB" id="FungiDB:PHYBLDRAFT_144045"/>
<dbReference type="Proteomes" id="UP000077315">
    <property type="component" value="Unassembled WGS sequence"/>
</dbReference>
<dbReference type="AlphaFoldDB" id="A0A167N0E3"/>
<keyword evidence="2" id="KW-1185">Reference proteome</keyword>
<evidence type="ECO:0000313" key="2">
    <source>
        <dbReference type="Proteomes" id="UP000077315"/>
    </source>
</evidence>
<dbReference type="RefSeq" id="XP_018292709.1">
    <property type="nucleotide sequence ID" value="XM_018431133.1"/>
</dbReference>
<dbReference type="OrthoDB" id="2093493at2759"/>
<keyword evidence="1" id="KW-0830">Ubiquinone</keyword>
<dbReference type="CDD" id="cd22849">
    <property type="entry name" value="NuzM"/>
    <property type="match status" value="1"/>
</dbReference>
<reference evidence="2" key="1">
    <citation type="submission" date="2015-06" db="EMBL/GenBank/DDBJ databases">
        <title>Expansion of signal transduction pathways in fungi by whole-genome duplication.</title>
        <authorList>
            <consortium name="DOE Joint Genome Institute"/>
            <person name="Corrochano L.M."/>
            <person name="Kuo A."/>
            <person name="Marcet-Houben M."/>
            <person name="Polaino S."/>
            <person name="Salamov A."/>
            <person name="Villalobos J.M."/>
            <person name="Alvarez M.I."/>
            <person name="Avalos J."/>
            <person name="Benito E.P."/>
            <person name="Benoit I."/>
            <person name="Burger G."/>
            <person name="Camino L.P."/>
            <person name="Canovas D."/>
            <person name="Cerda-Olmedo E."/>
            <person name="Cheng J.-F."/>
            <person name="Dominguez A."/>
            <person name="Elias M."/>
            <person name="Eslava A.P."/>
            <person name="Glaser F."/>
            <person name="Grimwood J."/>
            <person name="Gutierrez G."/>
            <person name="Heitman J."/>
            <person name="Henrissat B."/>
            <person name="Iturriaga E.A."/>
            <person name="Lang B.F."/>
            <person name="Lavin J.L."/>
            <person name="Lee S."/>
            <person name="Li W."/>
            <person name="Lindquist E."/>
            <person name="Lopez-Garcia S."/>
            <person name="Luque E.M."/>
            <person name="Marcos A.T."/>
            <person name="Martin J."/>
            <person name="McCluskey K."/>
            <person name="Medina H.R."/>
            <person name="Miralles-Duran A."/>
            <person name="Miyazaki A."/>
            <person name="Munoz-Torres E."/>
            <person name="Oguiza J.A."/>
            <person name="Ohm R."/>
            <person name="Olmedo M."/>
            <person name="Orejas M."/>
            <person name="Ortiz-Castellanos L."/>
            <person name="Pisabarro A.G."/>
            <person name="Rodriguez-Romero J."/>
            <person name="Ruiz-Herrera J."/>
            <person name="Ruiz-Vazquez R."/>
            <person name="Sanz C."/>
            <person name="Schackwitz W."/>
            <person name="Schmutz J."/>
            <person name="Shahriari M."/>
            <person name="Shelest E."/>
            <person name="Silva-Franco F."/>
            <person name="Soanes D."/>
            <person name="Syed K."/>
            <person name="Tagua V.G."/>
            <person name="Talbot N.J."/>
            <person name="Thon M."/>
            <person name="De vries R.P."/>
            <person name="Wiebenga A."/>
            <person name="Yadav J.S."/>
            <person name="Braun E.L."/>
            <person name="Baker S."/>
            <person name="Garre V."/>
            <person name="Horwitz B."/>
            <person name="Torres-Martinez S."/>
            <person name="Idnurm A."/>
            <person name="Herrera-Estrella A."/>
            <person name="Gabaldon T."/>
            <person name="Grigoriev I.V."/>
        </authorList>
    </citation>
    <scope>NUCLEOTIDE SEQUENCE [LARGE SCALE GENOMIC DNA]</scope>
    <source>
        <strain evidence="2">NRRL 1555(-)</strain>
    </source>
</reference>
<organism evidence="1 2">
    <name type="scientific">Phycomyces blakesleeanus (strain ATCC 8743b / DSM 1359 / FGSC 10004 / NBRC 33097 / NRRL 1555)</name>
    <dbReference type="NCBI Taxonomy" id="763407"/>
    <lineage>
        <taxon>Eukaryota</taxon>
        <taxon>Fungi</taxon>
        <taxon>Fungi incertae sedis</taxon>
        <taxon>Mucoromycota</taxon>
        <taxon>Mucoromycotina</taxon>
        <taxon>Mucoromycetes</taxon>
        <taxon>Mucorales</taxon>
        <taxon>Phycomycetaceae</taxon>
        <taxon>Phycomyces</taxon>
    </lineage>
</organism>
<name>A0A167N0E3_PHYB8</name>
<protein>
    <submittedName>
        <fullName evidence="1">NADH-ubiquinone oxidoreductase subunit</fullName>
    </submittedName>
</protein>
<gene>
    <name evidence="1" type="primary">NUXM</name>
    <name evidence="1" type="ORF">PHYBLDRAFT_144045</name>
</gene>
<dbReference type="GeneID" id="28992039"/>
<accession>A0A167N0E3</accession>
<dbReference type="PANTHER" id="PTHR37325">
    <property type="entry name" value="OXIDOREDUCTASE 21 KDA SUBUNIT, PUTATIVE (AFU_ORTHOLOGUE AFUA_4G05910)-RELATED"/>
    <property type="match status" value="1"/>
</dbReference>
<evidence type="ECO:0000313" key="1">
    <source>
        <dbReference type="EMBL" id="OAD74669.1"/>
    </source>
</evidence>
<dbReference type="EMBL" id="KV440978">
    <property type="protein sequence ID" value="OAD74669.1"/>
    <property type="molecule type" value="Genomic_DNA"/>
</dbReference>
<sequence length="157" mass="17788">MSWNTKTWAWVKKYFSVNPLVTDGIPVVGQFRTPAVGSRPEKYVYPKSAASNISGNYYFQRDTRRNYPRLAIYTQQEVAGLIEGGSVKASIPAVEGQTAVEVTNPKPLVEVLNSHKLYSAQKPAPTPNWGRKMEWKESKDFVYPEDGSFFPMKVYTM</sequence>